<evidence type="ECO:0000256" key="6">
    <source>
        <dbReference type="SAM" id="SignalP"/>
    </source>
</evidence>
<feature type="domain" description="Moybdenum cofactor oxidoreductase dimerisation" evidence="8">
    <location>
        <begin position="283"/>
        <end position="401"/>
    </location>
</feature>
<dbReference type="AlphaFoldDB" id="A0A410G8F1"/>
<dbReference type="InterPro" id="IPR005066">
    <property type="entry name" value="MoCF_OxRdtse_dimer"/>
</dbReference>
<dbReference type="Proteomes" id="UP000283474">
    <property type="component" value="Chromosome"/>
</dbReference>
<dbReference type="CDD" id="cd02110">
    <property type="entry name" value="SO_family_Moco_dimer"/>
    <property type="match status" value="1"/>
</dbReference>
<evidence type="ECO:0000259" key="8">
    <source>
        <dbReference type="Pfam" id="PF03404"/>
    </source>
</evidence>
<name>A0A410G8F1_9BURK</name>
<dbReference type="EMBL" id="CP022987">
    <property type="protein sequence ID" value="QAA92551.1"/>
    <property type="molecule type" value="Genomic_DNA"/>
</dbReference>
<dbReference type="SUPFAM" id="SSF81296">
    <property type="entry name" value="E set domains"/>
    <property type="match status" value="1"/>
</dbReference>
<dbReference type="GO" id="GO:0020037">
    <property type="term" value="F:heme binding"/>
    <property type="evidence" value="ECO:0007669"/>
    <property type="project" value="TreeGrafter"/>
</dbReference>
<protein>
    <submittedName>
        <fullName evidence="9">Sulfite oxidase</fullName>
    </submittedName>
</protein>
<feature type="chain" id="PRO_5019471472" evidence="6">
    <location>
        <begin position="34"/>
        <end position="404"/>
    </location>
</feature>
<evidence type="ECO:0000259" key="7">
    <source>
        <dbReference type="Pfam" id="PF00174"/>
    </source>
</evidence>
<dbReference type="InterPro" id="IPR014756">
    <property type="entry name" value="Ig_E-set"/>
</dbReference>
<keyword evidence="10" id="KW-1185">Reference proteome</keyword>
<evidence type="ECO:0000313" key="10">
    <source>
        <dbReference type="Proteomes" id="UP000283474"/>
    </source>
</evidence>
<dbReference type="Pfam" id="PF03404">
    <property type="entry name" value="Mo-co_dimer"/>
    <property type="match status" value="1"/>
</dbReference>
<accession>A0A410G8F1</accession>
<dbReference type="Gene3D" id="3.90.420.10">
    <property type="entry name" value="Oxidoreductase, molybdopterin-binding domain"/>
    <property type="match status" value="1"/>
</dbReference>
<evidence type="ECO:0000256" key="5">
    <source>
        <dbReference type="SAM" id="MobiDB-lite"/>
    </source>
</evidence>
<keyword evidence="2" id="KW-0500">Molybdenum</keyword>
<evidence type="ECO:0000256" key="3">
    <source>
        <dbReference type="ARBA" id="ARBA00022723"/>
    </source>
</evidence>
<evidence type="ECO:0000256" key="1">
    <source>
        <dbReference type="ARBA" id="ARBA00001924"/>
    </source>
</evidence>
<comment type="cofactor">
    <cofactor evidence="1">
        <name>Mo-molybdopterin</name>
        <dbReference type="ChEBI" id="CHEBI:71302"/>
    </cofactor>
</comment>
<evidence type="ECO:0000256" key="2">
    <source>
        <dbReference type="ARBA" id="ARBA00022505"/>
    </source>
</evidence>
<dbReference type="KEGG" id="pus:CKA81_00855"/>
<dbReference type="InterPro" id="IPR008335">
    <property type="entry name" value="Mopterin_OxRdtase_euk"/>
</dbReference>
<keyword evidence="6" id="KW-0732">Signal</keyword>
<feature type="signal peptide" evidence="6">
    <location>
        <begin position="1"/>
        <end position="33"/>
    </location>
</feature>
<dbReference type="PANTHER" id="PTHR19372:SF7">
    <property type="entry name" value="SULFITE OXIDASE, MITOCHONDRIAL"/>
    <property type="match status" value="1"/>
</dbReference>
<sequence>MEEVSNIGRRRMLATTGGVVALAGLGSMARANAAGTAAAADAKPLPPYTDWKDADSVIVHSANTIETKRTAFGSGVVTPSDRLFVRNNLTPPSADIMKDPDGWKMEVSGVKKPRSFTVAELKTLGLNAVPMVLQCSGNGRAWFPHKPSGTQWTVGAAGCVIFTGVPVQAVLDAVGGMEDGMVYMTSTGGEEIPAGIDPTTVMVERSVPLSAIKDAILAWELNGEQLPLAHGGPLRIIVPGYTGVNSVKYIKHLAFTKEQSPAKIQQTSYRFSPVGTPGGPQHDSIWEMPPKSWINYPSDPDQTVKAGQVQISGVAMGGMSAATKIEVSLNGGKDWQAAQFVGPDLGPYAWREFVLSAKLAPGTHELASRTANEAGQTQPEERAENNRGYVNNGWRDHMVKVTVA</sequence>
<evidence type="ECO:0000313" key="9">
    <source>
        <dbReference type="EMBL" id="QAA92551.1"/>
    </source>
</evidence>
<keyword evidence="4" id="KW-0560">Oxidoreductase</keyword>
<proteinExistence type="predicted"/>
<dbReference type="PRINTS" id="PR00407">
    <property type="entry name" value="EUMOPTERIN"/>
</dbReference>
<dbReference type="RefSeq" id="WP_128353601.1">
    <property type="nucleotide sequence ID" value="NZ_CP022987.1"/>
</dbReference>
<dbReference type="OrthoDB" id="9795587at2"/>
<feature type="compositionally biased region" description="Polar residues" evidence="5">
    <location>
        <begin position="369"/>
        <end position="378"/>
    </location>
</feature>
<gene>
    <name evidence="9" type="ORF">CKA81_00855</name>
</gene>
<dbReference type="GO" id="GO:0006790">
    <property type="term" value="P:sulfur compound metabolic process"/>
    <property type="evidence" value="ECO:0007669"/>
    <property type="project" value="TreeGrafter"/>
</dbReference>
<dbReference type="GO" id="GO:0008482">
    <property type="term" value="F:sulfite oxidase activity"/>
    <property type="evidence" value="ECO:0007669"/>
    <property type="project" value="TreeGrafter"/>
</dbReference>
<reference evidence="9 10" key="1">
    <citation type="submission" date="2017-08" db="EMBL/GenBank/DDBJ databases">
        <authorList>
            <person name="Park S.-J."/>
            <person name="Kim H."/>
        </authorList>
    </citation>
    <scope>NUCLEOTIDE SEQUENCE [LARGE SCALE GENOMIC DNA]</scope>
    <source>
        <strain evidence="10">ye3</strain>
    </source>
</reference>
<feature type="domain" description="Oxidoreductase molybdopterin-binding" evidence="7">
    <location>
        <begin position="98"/>
        <end position="262"/>
    </location>
</feature>
<dbReference type="GO" id="GO:0030151">
    <property type="term" value="F:molybdenum ion binding"/>
    <property type="evidence" value="ECO:0007669"/>
    <property type="project" value="InterPro"/>
</dbReference>
<evidence type="ECO:0000256" key="4">
    <source>
        <dbReference type="ARBA" id="ARBA00023002"/>
    </source>
</evidence>
<dbReference type="PROSITE" id="PS51318">
    <property type="entry name" value="TAT"/>
    <property type="match status" value="1"/>
</dbReference>
<dbReference type="GO" id="GO:0043546">
    <property type="term" value="F:molybdopterin cofactor binding"/>
    <property type="evidence" value="ECO:0007669"/>
    <property type="project" value="TreeGrafter"/>
</dbReference>
<dbReference type="Gene3D" id="2.60.40.650">
    <property type="match status" value="1"/>
</dbReference>
<organism evidence="9 10">
    <name type="scientific">Pollutimonas thiosulfatoxidans</name>
    <dbReference type="NCBI Taxonomy" id="2028345"/>
    <lineage>
        <taxon>Bacteria</taxon>
        <taxon>Pseudomonadati</taxon>
        <taxon>Pseudomonadota</taxon>
        <taxon>Betaproteobacteria</taxon>
        <taxon>Burkholderiales</taxon>
        <taxon>Alcaligenaceae</taxon>
        <taxon>Pollutimonas</taxon>
    </lineage>
</organism>
<dbReference type="InterPro" id="IPR000572">
    <property type="entry name" value="OxRdtase_Mopterin-bd_dom"/>
</dbReference>
<dbReference type="SUPFAM" id="SSF56524">
    <property type="entry name" value="Oxidoreductase molybdopterin-binding domain"/>
    <property type="match status" value="1"/>
</dbReference>
<dbReference type="InterPro" id="IPR036374">
    <property type="entry name" value="OxRdtase_Mopterin-bd_sf"/>
</dbReference>
<dbReference type="Pfam" id="PF00174">
    <property type="entry name" value="Oxidored_molyb"/>
    <property type="match status" value="1"/>
</dbReference>
<feature type="region of interest" description="Disordered" evidence="5">
    <location>
        <begin position="367"/>
        <end position="391"/>
    </location>
</feature>
<dbReference type="InterPro" id="IPR006311">
    <property type="entry name" value="TAT_signal"/>
</dbReference>
<dbReference type="PANTHER" id="PTHR19372">
    <property type="entry name" value="SULFITE REDUCTASE"/>
    <property type="match status" value="1"/>
</dbReference>
<keyword evidence="3" id="KW-0479">Metal-binding</keyword>